<protein>
    <submittedName>
        <fullName evidence="2">Uncharacterized protein</fullName>
    </submittedName>
</protein>
<name>A0A173LGU7_9ACTN</name>
<keyword evidence="3" id="KW-1185">Reference proteome</keyword>
<dbReference type="Proteomes" id="UP000186104">
    <property type="component" value="Chromosome"/>
</dbReference>
<dbReference type="KEGG" id="dtm:BJL86_0282"/>
<dbReference type="RefSeq" id="WP_156515373.1">
    <property type="nucleotide sequence ID" value="NZ_CP015961.1"/>
</dbReference>
<proteinExistence type="predicted"/>
<dbReference type="STRING" id="499555.BJL86_0282"/>
<accession>A0A173LGU7</accession>
<feature type="transmembrane region" description="Helical" evidence="1">
    <location>
        <begin position="53"/>
        <end position="73"/>
    </location>
</feature>
<organism evidence="2 3">
    <name type="scientific">Dietzia timorensis</name>
    <dbReference type="NCBI Taxonomy" id="499555"/>
    <lineage>
        <taxon>Bacteria</taxon>
        <taxon>Bacillati</taxon>
        <taxon>Actinomycetota</taxon>
        <taxon>Actinomycetes</taxon>
        <taxon>Mycobacteriales</taxon>
        <taxon>Dietziaceae</taxon>
        <taxon>Dietzia</taxon>
    </lineage>
</organism>
<dbReference type="EMBL" id="CP015961">
    <property type="protein sequence ID" value="ANI91093.1"/>
    <property type="molecule type" value="Genomic_DNA"/>
</dbReference>
<evidence type="ECO:0000313" key="2">
    <source>
        <dbReference type="EMBL" id="ANI91093.1"/>
    </source>
</evidence>
<feature type="transmembrane region" description="Helical" evidence="1">
    <location>
        <begin position="150"/>
        <end position="172"/>
    </location>
</feature>
<dbReference type="AlphaFoldDB" id="A0A173LGU7"/>
<keyword evidence="1" id="KW-0472">Membrane</keyword>
<feature type="transmembrane region" description="Helical" evidence="1">
    <location>
        <begin position="123"/>
        <end position="144"/>
    </location>
</feature>
<evidence type="ECO:0000313" key="3">
    <source>
        <dbReference type="Proteomes" id="UP000186104"/>
    </source>
</evidence>
<gene>
    <name evidence="2" type="ORF">BJL86_0282</name>
</gene>
<sequence>MTALSSLELRLRGFFYRLPLILCAVIAALAVVLVMFGLFGSRVVAQESQSGEGGFPVFQAGVGSVMAAFFIWWGERNKRAEFPDAEERLRFDRVVLDPTSVGEGEVLPSEWRKELRSIADSKAMGFIGFVLLAPVALIGIVVPASNGEAIWPSVVFVSTLFALVAVGAALGIQRARNAELALGISQSDKVA</sequence>
<reference evidence="2 3" key="1">
    <citation type="submission" date="2016-06" db="EMBL/GenBank/DDBJ databases">
        <title>Complete genome sequence of a saline-alkali tolerant type strain Dietzia timorensis ID05-A0528T.</title>
        <authorList>
            <person name="Wu X."/>
        </authorList>
    </citation>
    <scope>NUCLEOTIDE SEQUENCE [LARGE SCALE GENOMIC DNA]</scope>
    <source>
        <strain evidence="2 3">ID05-A0528</strain>
    </source>
</reference>
<keyword evidence="1" id="KW-0812">Transmembrane</keyword>
<keyword evidence="1" id="KW-1133">Transmembrane helix</keyword>
<feature type="transmembrane region" description="Helical" evidence="1">
    <location>
        <begin position="20"/>
        <end position="41"/>
    </location>
</feature>
<evidence type="ECO:0000256" key="1">
    <source>
        <dbReference type="SAM" id="Phobius"/>
    </source>
</evidence>